<dbReference type="EMBL" id="AECZ01000001">
    <property type="protein sequence ID" value="EFL52989.1"/>
    <property type="molecule type" value="Genomic_DNA"/>
</dbReference>
<feature type="region of interest" description="Disordered" evidence="1">
    <location>
        <begin position="57"/>
        <end position="88"/>
    </location>
</feature>
<name>E1JQY8_SOLFR</name>
<dbReference type="Proteomes" id="UP000006250">
    <property type="component" value="Unassembled WGS sequence"/>
</dbReference>
<sequence length="88" mass="9645">MLGVGETRHGLPLAEVDDNLTPAQREMLTYKRTMQELGAAPERIIDGIEAIAMGKTRAPKSTYKTAESPADPGYNNVHESRTDFGKDI</sequence>
<dbReference type="AlphaFoldDB" id="E1JQY8"/>
<accession>E1JQY8</accession>
<protein>
    <submittedName>
        <fullName evidence="2">Uncharacterized protein</fullName>
    </submittedName>
</protein>
<evidence type="ECO:0000256" key="1">
    <source>
        <dbReference type="SAM" id="MobiDB-lite"/>
    </source>
</evidence>
<proteinExistence type="predicted"/>
<reference evidence="2 3" key="1">
    <citation type="submission" date="2010-08" db="EMBL/GenBank/DDBJ databases">
        <title>The draft genome of Desulfovibrio fructosovorans JJ.</title>
        <authorList>
            <consortium name="US DOE Joint Genome Institute (JGI-PGF)"/>
            <person name="Lucas S."/>
            <person name="Copeland A."/>
            <person name="Lapidus A."/>
            <person name="Cheng J.-F."/>
            <person name="Bruce D."/>
            <person name="Goodwin L."/>
            <person name="Pitluck S."/>
            <person name="Land M.L."/>
            <person name="Hauser L."/>
            <person name="Chang Y.-J."/>
            <person name="Jeffries C."/>
            <person name="Wall J.D."/>
            <person name="Stahl D.A."/>
            <person name="Arkin A.P."/>
            <person name="Dehal P."/>
            <person name="Stolyar S.M."/>
            <person name="Hazen T.C."/>
            <person name="Woyke T.J."/>
        </authorList>
    </citation>
    <scope>NUCLEOTIDE SEQUENCE [LARGE SCALE GENOMIC DNA]</scope>
    <source>
        <strain evidence="2 3">JJ</strain>
    </source>
</reference>
<dbReference type="STRING" id="596151.DesfrDRAFT_0037"/>
<evidence type="ECO:0000313" key="3">
    <source>
        <dbReference type="Proteomes" id="UP000006250"/>
    </source>
</evidence>
<evidence type="ECO:0000313" key="2">
    <source>
        <dbReference type="EMBL" id="EFL52989.1"/>
    </source>
</evidence>
<gene>
    <name evidence="2" type="ORF">DesfrDRAFT_0037</name>
</gene>
<feature type="compositionally biased region" description="Basic and acidic residues" evidence="1">
    <location>
        <begin position="78"/>
        <end position="88"/>
    </location>
</feature>
<keyword evidence="3" id="KW-1185">Reference proteome</keyword>
<organism evidence="2 3">
    <name type="scientific">Solidesulfovibrio fructosivorans JJ]</name>
    <dbReference type="NCBI Taxonomy" id="596151"/>
    <lineage>
        <taxon>Bacteria</taxon>
        <taxon>Pseudomonadati</taxon>
        <taxon>Thermodesulfobacteriota</taxon>
        <taxon>Desulfovibrionia</taxon>
        <taxon>Desulfovibrionales</taxon>
        <taxon>Desulfovibrionaceae</taxon>
        <taxon>Solidesulfovibrio</taxon>
    </lineage>
</organism>
<comment type="caution">
    <text evidence="2">The sequence shown here is derived from an EMBL/GenBank/DDBJ whole genome shotgun (WGS) entry which is preliminary data.</text>
</comment>